<organism evidence="1">
    <name type="scientific">Tanacetum cinerariifolium</name>
    <name type="common">Dalmatian daisy</name>
    <name type="synonym">Chrysanthemum cinerariifolium</name>
    <dbReference type="NCBI Taxonomy" id="118510"/>
    <lineage>
        <taxon>Eukaryota</taxon>
        <taxon>Viridiplantae</taxon>
        <taxon>Streptophyta</taxon>
        <taxon>Embryophyta</taxon>
        <taxon>Tracheophyta</taxon>
        <taxon>Spermatophyta</taxon>
        <taxon>Magnoliopsida</taxon>
        <taxon>eudicotyledons</taxon>
        <taxon>Gunneridae</taxon>
        <taxon>Pentapetalae</taxon>
        <taxon>asterids</taxon>
        <taxon>campanulids</taxon>
        <taxon>Asterales</taxon>
        <taxon>Asteraceae</taxon>
        <taxon>Asteroideae</taxon>
        <taxon>Anthemideae</taxon>
        <taxon>Anthemidinae</taxon>
        <taxon>Tanacetum</taxon>
    </lineage>
</organism>
<proteinExistence type="predicted"/>
<gene>
    <name evidence="1" type="ORF">Tci_926618</name>
</gene>
<feature type="non-terminal residue" evidence="1">
    <location>
        <position position="56"/>
    </location>
</feature>
<comment type="caution">
    <text evidence="1">The sequence shown here is derived from an EMBL/GenBank/DDBJ whole genome shotgun (WGS) entry which is preliminary data.</text>
</comment>
<accession>A0A699X564</accession>
<dbReference type="EMBL" id="BKCJ011808410">
    <property type="protein sequence ID" value="GFD54649.1"/>
    <property type="molecule type" value="Genomic_DNA"/>
</dbReference>
<evidence type="ECO:0000313" key="1">
    <source>
        <dbReference type="EMBL" id="GFD54649.1"/>
    </source>
</evidence>
<sequence length="56" mass="6091">MLNDLLSRLGVDPALYQKGDKPVHTPIDGSQVASVSWEGAAEVEQRITRAEHAFDA</sequence>
<name>A0A699X564_TANCI</name>
<dbReference type="AlphaFoldDB" id="A0A699X564"/>
<reference evidence="1" key="1">
    <citation type="journal article" date="2019" name="Sci. Rep.">
        <title>Draft genome of Tanacetum cinerariifolium, the natural source of mosquito coil.</title>
        <authorList>
            <person name="Yamashiro T."/>
            <person name="Shiraishi A."/>
            <person name="Satake H."/>
            <person name="Nakayama K."/>
        </authorList>
    </citation>
    <scope>NUCLEOTIDE SEQUENCE</scope>
</reference>
<protein>
    <submittedName>
        <fullName evidence="1">Uncharacterized protein</fullName>
    </submittedName>
</protein>